<organism evidence="2">
    <name type="scientific">marine sediment metagenome</name>
    <dbReference type="NCBI Taxonomy" id="412755"/>
    <lineage>
        <taxon>unclassified sequences</taxon>
        <taxon>metagenomes</taxon>
        <taxon>ecological metagenomes</taxon>
    </lineage>
</organism>
<accession>X1GTA6</accession>
<dbReference type="Gene3D" id="2.60.420.10">
    <property type="entry name" value="Maltose phosphorylase, domain 3"/>
    <property type="match status" value="1"/>
</dbReference>
<name>X1GTA6_9ZZZZ</name>
<reference evidence="2" key="1">
    <citation type="journal article" date="2014" name="Front. Microbiol.">
        <title>High frequency of phylogenetically diverse reductive dehalogenase-homologous genes in deep subseafloor sedimentary metagenomes.</title>
        <authorList>
            <person name="Kawai M."/>
            <person name="Futagami T."/>
            <person name="Toyoda A."/>
            <person name="Takaki Y."/>
            <person name="Nishi S."/>
            <person name="Hori S."/>
            <person name="Arai W."/>
            <person name="Tsubouchi T."/>
            <person name="Morono Y."/>
            <person name="Uchiyama I."/>
            <person name="Ito T."/>
            <person name="Fujiyama A."/>
            <person name="Inagaki F."/>
            <person name="Takami H."/>
        </authorList>
    </citation>
    <scope>NUCLEOTIDE SEQUENCE</scope>
    <source>
        <strain evidence="2">Expedition CK06-06</strain>
    </source>
</reference>
<proteinExistence type="predicted"/>
<gene>
    <name evidence="2" type="ORF">S03H2_24207</name>
</gene>
<evidence type="ECO:0000313" key="2">
    <source>
        <dbReference type="EMBL" id="GAH36243.1"/>
    </source>
</evidence>
<comment type="caution">
    <text evidence="2">The sequence shown here is derived from an EMBL/GenBank/DDBJ whole genome shotgun (WGS) entry which is preliminary data.</text>
</comment>
<sequence length="57" mass="6965">WKRLKFKIKWQNEEYCVEITRNKIILKSLSSIRQPLSVKMFGKEYLLYPNQALKVTY</sequence>
<dbReference type="EMBL" id="BARU01013386">
    <property type="protein sequence ID" value="GAH36243.1"/>
    <property type="molecule type" value="Genomic_DNA"/>
</dbReference>
<evidence type="ECO:0000259" key="1">
    <source>
        <dbReference type="Pfam" id="PF03633"/>
    </source>
</evidence>
<dbReference type="AlphaFoldDB" id="X1GTA6"/>
<protein>
    <recommendedName>
        <fullName evidence="1">Glycoside hydrolase family 65 C-terminal domain-containing protein</fullName>
    </recommendedName>
</protein>
<dbReference type="InterPro" id="IPR005194">
    <property type="entry name" value="Glyco_hydro_65_C"/>
</dbReference>
<dbReference type="Pfam" id="PF03633">
    <property type="entry name" value="Glyco_hydro_65C"/>
    <property type="match status" value="1"/>
</dbReference>
<feature type="domain" description="Glycoside hydrolase family 65 C-terminal" evidence="1">
    <location>
        <begin position="1"/>
        <end position="47"/>
    </location>
</feature>
<feature type="non-terminal residue" evidence="2">
    <location>
        <position position="1"/>
    </location>
</feature>